<gene>
    <name evidence="1" type="ORF">RNJ44_04189</name>
</gene>
<protein>
    <recommendedName>
        <fullName evidence="3">F-box domain-containing protein</fullName>
    </recommendedName>
</protein>
<accession>A0ABR4NU65</accession>
<comment type="caution">
    <text evidence="1">The sequence shown here is derived from an EMBL/GenBank/DDBJ whole genome shotgun (WGS) entry which is preliminary data.</text>
</comment>
<dbReference type="EMBL" id="JBEVYD010000005">
    <property type="protein sequence ID" value="KAL3232273.1"/>
    <property type="molecule type" value="Genomic_DNA"/>
</dbReference>
<name>A0ABR4NU65_9SACH</name>
<sequence length="373" mass="43673">MMGFVTPGIPSRYRHLSRQKRSYKLGQPVYFEALKQHKKQRVDKPADLKLETLPVEILRRIFAYTGGYMPMSVLSRRFYQSLQPGNTLMGRVFWERYTWGEGINIGILELDGIVWSSLQYLVDLRLFANPLMCKYLLTNYDRLTLSIAYFVDEEVIQYLESNELLDDGEIRKMNVRFALREQFINDSNVPIATPYNTESEKESGYRRDFPQTFYNNMDLFFDVPRRTLMQLRKHFYIQRPYDIMTTMIPWFFQLQTDAYAPQRLIDAIALVLQLSNNDISVPDHQMTMTSTLPLTYLIAELYTFTEGGPQVLNYISTFISTFYVGVQQVIDENSTKSLLSEPELWSHLKDINNKELTSLIIKMGGEPDLTFFT</sequence>
<keyword evidence="2" id="KW-1185">Reference proteome</keyword>
<organism evidence="1 2">
    <name type="scientific">Nakaseomyces bracarensis</name>
    <dbReference type="NCBI Taxonomy" id="273131"/>
    <lineage>
        <taxon>Eukaryota</taxon>
        <taxon>Fungi</taxon>
        <taxon>Dikarya</taxon>
        <taxon>Ascomycota</taxon>
        <taxon>Saccharomycotina</taxon>
        <taxon>Saccharomycetes</taxon>
        <taxon>Saccharomycetales</taxon>
        <taxon>Saccharomycetaceae</taxon>
        <taxon>Nakaseomyces</taxon>
    </lineage>
</organism>
<evidence type="ECO:0008006" key="3">
    <source>
        <dbReference type="Google" id="ProtNLM"/>
    </source>
</evidence>
<dbReference type="Proteomes" id="UP001623330">
    <property type="component" value="Unassembled WGS sequence"/>
</dbReference>
<evidence type="ECO:0000313" key="2">
    <source>
        <dbReference type="Proteomes" id="UP001623330"/>
    </source>
</evidence>
<evidence type="ECO:0000313" key="1">
    <source>
        <dbReference type="EMBL" id="KAL3232273.1"/>
    </source>
</evidence>
<proteinExistence type="predicted"/>
<reference evidence="1 2" key="1">
    <citation type="submission" date="2024-05" db="EMBL/GenBank/DDBJ databases">
        <title>Long read based assembly of the Candida bracarensis genome reveals expanded adhesin content.</title>
        <authorList>
            <person name="Marcet-Houben M."/>
            <person name="Ksiezopolska E."/>
            <person name="Gabaldon T."/>
        </authorList>
    </citation>
    <scope>NUCLEOTIDE SEQUENCE [LARGE SCALE GENOMIC DNA]</scope>
    <source>
        <strain evidence="1 2">CBM6</strain>
    </source>
</reference>